<gene>
    <name evidence="4" type="ORF">CCAX7_52270</name>
</gene>
<dbReference type="Proteomes" id="UP000287394">
    <property type="component" value="Chromosome"/>
</dbReference>
<dbReference type="AlphaFoldDB" id="A0A402CNT3"/>
<keyword evidence="2" id="KW-0808">Transferase</keyword>
<keyword evidence="3" id="KW-0949">S-adenosyl-L-methionine</keyword>
<dbReference type="PANTHER" id="PTHR43464">
    <property type="entry name" value="METHYLTRANSFERASE"/>
    <property type="match status" value="1"/>
</dbReference>
<dbReference type="InterPro" id="IPR029063">
    <property type="entry name" value="SAM-dependent_MTases_sf"/>
</dbReference>
<accession>A0A402CNT3</accession>
<dbReference type="OrthoDB" id="9799324at2"/>
<dbReference type="GO" id="GO:0008168">
    <property type="term" value="F:methyltransferase activity"/>
    <property type="evidence" value="ECO:0007669"/>
    <property type="project" value="UniProtKB-KW"/>
</dbReference>
<sequence length="241" mass="26814">MGWFDVPRIDEPEEIDDPTQPFDEIATSMGDVARSNRWFGGTHAIVSQAARLLRDVPSRTEIRVLDIATGSGDIPHALIAWGRRRGLRITAVGVDNMPAMLRLAQASAPDVRLVQADALHLPFPPRSFDIAICALAFHHLGFDASARLLRSMDALTTRGFIVTDLRRDKLSLIGVDAALAIMRSHPFTRHDGPASVRRAFTPREYCKMVAVSGVHGVRVSSHLYYRMALVQNKSEGRRRWV</sequence>
<evidence type="ECO:0000256" key="3">
    <source>
        <dbReference type="ARBA" id="ARBA00022691"/>
    </source>
</evidence>
<name>A0A402CNT3_9BACT</name>
<evidence type="ECO:0000313" key="4">
    <source>
        <dbReference type="EMBL" id="BDI33176.1"/>
    </source>
</evidence>
<organism evidence="4 5">
    <name type="scientific">Capsulimonas corticalis</name>
    <dbReference type="NCBI Taxonomy" id="2219043"/>
    <lineage>
        <taxon>Bacteria</taxon>
        <taxon>Bacillati</taxon>
        <taxon>Armatimonadota</taxon>
        <taxon>Armatimonadia</taxon>
        <taxon>Capsulimonadales</taxon>
        <taxon>Capsulimonadaceae</taxon>
        <taxon>Capsulimonas</taxon>
    </lineage>
</organism>
<dbReference type="KEGG" id="ccot:CCAX7_52270"/>
<evidence type="ECO:0000313" key="5">
    <source>
        <dbReference type="Proteomes" id="UP000287394"/>
    </source>
</evidence>
<evidence type="ECO:0000256" key="2">
    <source>
        <dbReference type="ARBA" id="ARBA00022679"/>
    </source>
</evidence>
<keyword evidence="5" id="KW-1185">Reference proteome</keyword>
<dbReference type="InterPro" id="IPR041698">
    <property type="entry name" value="Methyltransf_25"/>
</dbReference>
<dbReference type="EMBL" id="AP025739">
    <property type="protein sequence ID" value="BDI33176.1"/>
    <property type="molecule type" value="Genomic_DNA"/>
</dbReference>
<dbReference type="GO" id="GO:0032259">
    <property type="term" value="P:methylation"/>
    <property type="evidence" value="ECO:0007669"/>
    <property type="project" value="UniProtKB-KW"/>
</dbReference>
<dbReference type="Pfam" id="PF13649">
    <property type="entry name" value="Methyltransf_25"/>
    <property type="match status" value="1"/>
</dbReference>
<dbReference type="CDD" id="cd02440">
    <property type="entry name" value="AdoMet_MTases"/>
    <property type="match status" value="1"/>
</dbReference>
<evidence type="ECO:0000256" key="1">
    <source>
        <dbReference type="ARBA" id="ARBA00022603"/>
    </source>
</evidence>
<reference evidence="4 5" key="1">
    <citation type="journal article" date="2019" name="Int. J. Syst. Evol. Microbiol.">
        <title>Capsulimonas corticalis gen. nov., sp. nov., an aerobic capsulated bacterium, of a novel bacterial order, Capsulimonadales ord. nov., of the class Armatimonadia of the phylum Armatimonadetes.</title>
        <authorList>
            <person name="Li J."/>
            <person name="Kudo C."/>
            <person name="Tonouchi A."/>
        </authorList>
    </citation>
    <scope>NUCLEOTIDE SEQUENCE [LARGE SCALE GENOMIC DNA]</scope>
    <source>
        <strain evidence="4 5">AX-7</strain>
    </source>
</reference>
<keyword evidence="1" id="KW-0489">Methyltransferase</keyword>
<proteinExistence type="predicted"/>
<protein>
    <submittedName>
        <fullName evidence="4">Uncharacterized protein</fullName>
    </submittedName>
</protein>
<dbReference type="RefSeq" id="WP_119319156.1">
    <property type="nucleotide sequence ID" value="NZ_AP025739.1"/>
</dbReference>
<dbReference type="SUPFAM" id="SSF53335">
    <property type="entry name" value="S-adenosyl-L-methionine-dependent methyltransferases"/>
    <property type="match status" value="1"/>
</dbReference>
<dbReference type="PANTHER" id="PTHR43464:SF19">
    <property type="entry name" value="UBIQUINONE BIOSYNTHESIS O-METHYLTRANSFERASE, MITOCHONDRIAL"/>
    <property type="match status" value="1"/>
</dbReference>
<dbReference type="Gene3D" id="3.40.50.150">
    <property type="entry name" value="Vaccinia Virus protein VP39"/>
    <property type="match status" value="1"/>
</dbReference>